<evidence type="ECO:0000313" key="3">
    <source>
        <dbReference type="Proteomes" id="UP000276133"/>
    </source>
</evidence>
<evidence type="ECO:0000313" key="2">
    <source>
        <dbReference type="EMBL" id="RNA14359.1"/>
    </source>
</evidence>
<protein>
    <recommendedName>
        <fullName evidence="4">RNA-directed DNA polymerase from mobile element jockey-like</fullName>
    </recommendedName>
</protein>
<feature type="signal peptide" evidence="1">
    <location>
        <begin position="1"/>
        <end position="22"/>
    </location>
</feature>
<keyword evidence="3" id="KW-1185">Reference proteome</keyword>
<organism evidence="2 3">
    <name type="scientific">Brachionus plicatilis</name>
    <name type="common">Marine rotifer</name>
    <name type="synonym">Brachionus muelleri</name>
    <dbReference type="NCBI Taxonomy" id="10195"/>
    <lineage>
        <taxon>Eukaryota</taxon>
        <taxon>Metazoa</taxon>
        <taxon>Spiralia</taxon>
        <taxon>Gnathifera</taxon>
        <taxon>Rotifera</taxon>
        <taxon>Eurotatoria</taxon>
        <taxon>Monogononta</taxon>
        <taxon>Pseudotrocha</taxon>
        <taxon>Ploima</taxon>
        <taxon>Brachionidae</taxon>
        <taxon>Brachionus</taxon>
    </lineage>
</organism>
<gene>
    <name evidence="2" type="ORF">BpHYR1_035970</name>
</gene>
<feature type="chain" id="PRO_5018013655" description="RNA-directed DNA polymerase from mobile element jockey-like" evidence="1">
    <location>
        <begin position="23"/>
        <end position="67"/>
    </location>
</feature>
<evidence type="ECO:0008006" key="4">
    <source>
        <dbReference type="Google" id="ProtNLM"/>
    </source>
</evidence>
<sequence>MKHRSLDMSYLLFNLELTAAEAHHTNNIEKLKNNCIEWNELPDNIVATETLDSFKIKYGHHQLRRPL</sequence>
<dbReference type="Proteomes" id="UP000276133">
    <property type="component" value="Unassembled WGS sequence"/>
</dbReference>
<reference evidence="2 3" key="1">
    <citation type="journal article" date="2018" name="Sci. Rep.">
        <title>Genomic signatures of local adaptation to the degree of environmental predictability in rotifers.</title>
        <authorList>
            <person name="Franch-Gras L."/>
            <person name="Hahn C."/>
            <person name="Garcia-Roger E.M."/>
            <person name="Carmona M.J."/>
            <person name="Serra M."/>
            <person name="Gomez A."/>
        </authorList>
    </citation>
    <scope>NUCLEOTIDE SEQUENCE [LARGE SCALE GENOMIC DNA]</scope>
    <source>
        <strain evidence="2">HYR1</strain>
    </source>
</reference>
<dbReference type="AlphaFoldDB" id="A0A3M7QT13"/>
<evidence type="ECO:0000256" key="1">
    <source>
        <dbReference type="SAM" id="SignalP"/>
    </source>
</evidence>
<keyword evidence="1" id="KW-0732">Signal</keyword>
<dbReference type="EMBL" id="REGN01005207">
    <property type="protein sequence ID" value="RNA14359.1"/>
    <property type="molecule type" value="Genomic_DNA"/>
</dbReference>
<accession>A0A3M7QT13</accession>
<comment type="caution">
    <text evidence="2">The sequence shown here is derived from an EMBL/GenBank/DDBJ whole genome shotgun (WGS) entry which is preliminary data.</text>
</comment>
<name>A0A3M7QT13_BRAPC</name>
<proteinExistence type="predicted"/>